<dbReference type="SUPFAM" id="SSF52777">
    <property type="entry name" value="CoA-dependent acyltransferases"/>
    <property type="match status" value="2"/>
</dbReference>
<dbReference type="Pfam" id="PF00668">
    <property type="entry name" value="Condensation"/>
    <property type="match status" value="1"/>
</dbReference>
<dbReference type="Gene3D" id="3.30.559.30">
    <property type="entry name" value="Nonribosomal peptide synthetase, condensation domain"/>
    <property type="match status" value="1"/>
</dbReference>
<dbReference type="GO" id="GO:0043041">
    <property type="term" value="P:amino acid activation for nonribosomal peptide biosynthetic process"/>
    <property type="evidence" value="ECO:0007669"/>
    <property type="project" value="TreeGrafter"/>
</dbReference>
<evidence type="ECO:0000313" key="2">
    <source>
        <dbReference type="EMBL" id="KUO16781.1"/>
    </source>
</evidence>
<dbReference type="GO" id="GO:0005829">
    <property type="term" value="C:cytosol"/>
    <property type="evidence" value="ECO:0007669"/>
    <property type="project" value="TreeGrafter"/>
</dbReference>
<dbReference type="GO" id="GO:0031177">
    <property type="term" value="F:phosphopantetheine binding"/>
    <property type="evidence" value="ECO:0007669"/>
    <property type="project" value="TreeGrafter"/>
</dbReference>
<protein>
    <recommendedName>
        <fullName evidence="1">Condensation domain-containing protein</fullName>
    </recommendedName>
</protein>
<reference evidence="2 3" key="1">
    <citation type="submission" date="2015-10" db="EMBL/GenBank/DDBJ databases">
        <title>Draft genome sequence of Streptomyces sp. RV15, isolated from a marine sponge.</title>
        <authorList>
            <person name="Ruckert C."/>
            <person name="Abdelmohsen U.R."/>
            <person name="Winkler A."/>
            <person name="Hentschel U."/>
            <person name="Kalinowski J."/>
            <person name="Kampfer P."/>
            <person name="Glaeser S."/>
        </authorList>
    </citation>
    <scope>NUCLEOTIDE SEQUENCE [LARGE SCALE GENOMIC DNA]</scope>
    <source>
        <strain evidence="2 3">RV15</strain>
    </source>
</reference>
<dbReference type="PANTHER" id="PTHR45527:SF1">
    <property type="entry name" value="FATTY ACID SYNTHASE"/>
    <property type="match status" value="1"/>
</dbReference>
<evidence type="ECO:0000259" key="1">
    <source>
        <dbReference type="Pfam" id="PF00668"/>
    </source>
</evidence>
<gene>
    <name evidence="2" type="ORF">AQJ91_34000</name>
</gene>
<dbReference type="STRING" id="909626.AQJ91_34000"/>
<name>A0A101UU01_9ACTN</name>
<dbReference type="PANTHER" id="PTHR45527">
    <property type="entry name" value="NONRIBOSOMAL PEPTIDE SYNTHETASE"/>
    <property type="match status" value="1"/>
</dbReference>
<dbReference type="InterPro" id="IPR023213">
    <property type="entry name" value="CAT-like_dom_sf"/>
</dbReference>
<dbReference type="GO" id="GO:0008610">
    <property type="term" value="P:lipid biosynthetic process"/>
    <property type="evidence" value="ECO:0007669"/>
    <property type="project" value="UniProtKB-ARBA"/>
</dbReference>
<dbReference type="EMBL" id="LMXB01000083">
    <property type="protein sequence ID" value="KUO16781.1"/>
    <property type="molecule type" value="Genomic_DNA"/>
</dbReference>
<accession>A0A101UU01</accession>
<proteinExistence type="predicted"/>
<dbReference type="GO" id="GO:0009366">
    <property type="term" value="C:enterobactin synthetase complex"/>
    <property type="evidence" value="ECO:0007669"/>
    <property type="project" value="TreeGrafter"/>
</dbReference>
<dbReference type="RefSeq" id="WP_067029302.1">
    <property type="nucleotide sequence ID" value="NZ_KQ949102.1"/>
</dbReference>
<dbReference type="OrthoDB" id="4000285at2"/>
<comment type="caution">
    <text evidence="2">The sequence shown here is derived from an EMBL/GenBank/DDBJ whole genome shotgun (WGS) entry which is preliminary data.</text>
</comment>
<dbReference type="AlphaFoldDB" id="A0A101UU01"/>
<organism evidence="2 3">
    <name type="scientific">Streptomyces dysideae</name>
    <dbReference type="NCBI Taxonomy" id="909626"/>
    <lineage>
        <taxon>Bacteria</taxon>
        <taxon>Bacillati</taxon>
        <taxon>Actinomycetota</taxon>
        <taxon>Actinomycetes</taxon>
        <taxon>Kitasatosporales</taxon>
        <taxon>Streptomycetaceae</taxon>
        <taxon>Streptomyces</taxon>
    </lineage>
</organism>
<keyword evidence="3" id="KW-1185">Reference proteome</keyword>
<evidence type="ECO:0000313" key="3">
    <source>
        <dbReference type="Proteomes" id="UP000053260"/>
    </source>
</evidence>
<dbReference type="GO" id="GO:0009239">
    <property type="term" value="P:enterobactin biosynthetic process"/>
    <property type="evidence" value="ECO:0007669"/>
    <property type="project" value="TreeGrafter"/>
</dbReference>
<dbReference type="GO" id="GO:0047527">
    <property type="term" value="F:2,3-dihydroxybenzoate-serine ligase activity"/>
    <property type="evidence" value="ECO:0007669"/>
    <property type="project" value="TreeGrafter"/>
</dbReference>
<feature type="domain" description="Condensation" evidence="1">
    <location>
        <begin position="33"/>
        <end position="440"/>
    </location>
</feature>
<dbReference type="Gene3D" id="3.30.559.10">
    <property type="entry name" value="Chloramphenicol acetyltransferase-like domain"/>
    <property type="match status" value="1"/>
</dbReference>
<sequence length="443" mass="47444">MSDALATRLAALSPEQRARLRATLARRTEATDELTPGQLRLWRAHHAVDGRPVDVVCQAVRLSGARPDLDALTERVRGFAAAHEALRTTFEAGPDGGEARRVVHAELPPALTRAGRTDDAGAHALARQLAREPFDLAAGPLLRIALAEGATDEEAWLLVVAHNLVFDAWSFELLLDELGREPETAVAAAPGFGDFARDQREWRQGPEGRAAAAYWAAEAADAPAPLPTDRPRGKGTARTGRRVDFTLPAPVADAIAASARRAGATAYAGWLAVAWRTLAEYAGTEDVLLGTFTTGRNRPGTEEVVGYLLNVLPVRLREPGAGTHADRVRAVRDVTRAGLRHASYPGELIGGRRVPGTHPLLDAVFVFDNLGAEQRLLHGARVTTADLDKGTARYDLTIAVYPGPSGATGWLEYDTGLYDEATARRLTDRFQALARAAAAEGEA</sequence>
<dbReference type="Proteomes" id="UP000053260">
    <property type="component" value="Unassembled WGS sequence"/>
</dbReference>
<dbReference type="InterPro" id="IPR001242">
    <property type="entry name" value="Condensation_dom"/>
</dbReference>